<dbReference type="InterPro" id="IPR046341">
    <property type="entry name" value="SET_dom_sf"/>
</dbReference>
<dbReference type="EMBL" id="DS268109">
    <property type="protein sequence ID" value="KMM66112.1"/>
    <property type="molecule type" value="Genomic_DNA"/>
</dbReference>
<feature type="compositionally biased region" description="Basic residues" evidence="8">
    <location>
        <begin position="128"/>
        <end position="146"/>
    </location>
</feature>
<sequence length="742" mass="81878">MARDPMLSPSSTPTSSALDSDATAIDATVPVLTPATSISEQSTPVDTEKDGEHRAKKAKPSRRVTRSSLKNGELEANGGGEAMLTRPNDGSLDNTNTQEDEDCTSLLNGAEDASGSVDKQSGKNAKAAGKKPNKKAGNKSPKRRSTRLSLLAKTKDLAQSAPSVLGKRTLDAISKSKDKVKTIDRKASLRPRVENERKEASTPAPQEPSPKKRRVSGDNKSTCQVPRQEQTATRENSLIRQKRKPWLKHGLYAGQEYIDSSVPKSKRGTRDAKNNGQQSQVFPFPMYAGARLLENGRAYKLPFDIFSPLPHGQPKPNEWRKANKNVFVGDAASIWKAAKIKEHSTCTCTPETGCDENCQNRYMFYECDDTNCKLGSELCRNRPFSALRRRAKAGGKFNIGVEVIKTEDRGYGVRSNRSFDPNQIIVEYTGEILTQEECERRMRTVYKKNECYYLMYFDQNMVIDATRGSIARFINHSCEPNCRMEKWTVAGKPRMALFAGEDGIMTGEELTYDYNFDPYSQKNVQECRCGAPTCRGVLGPRPKESWKNKDKEKKSAPAAKRKVDSALDESASRLNKKPKPSRASSLKTGVKKAVSKARTALKSTQTKGKVKRVGRPAKKAALIKPIPVKKRRSTLTRAKMPVKSASKSAEGDEKPPRNKGRKLKMPSKPRLGNSIAAARASNKTPALMRKFLEAGDTKGGAKVVSDTIKPGRKIRAARTADVRSSPDNVPVSRKRGRAKKTL</sequence>
<organism evidence="12 13">
    <name type="scientific">Coccidioides posadasii RMSCC 3488</name>
    <dbReference type="NCBI Taxonomy" id="454284"/>
    <lineage>
        <taxon>Eukaryota</taxon>
        <taxon>Fungi</taxon>
        <taxon>Dikarya</taxon>
        <taxon>Ascomycota</taxon>
        <taxon>Pezizomycotina</taxon>
        <taxon>Eurotiomycetes</taxon>
        <taxon>Eurotiomycetidae</taxon>
        <taxon>Onygenales</taxon>
        <taxon>Onygenaceae</taxon>
        <taxon>Coccidioides</taxon>
    </lineage>
</organism>
<feature type="compositionally biased region" description="Basic and acidic residues" evidence="8">
    <location>
        <begin position="168"/>
        <end position="200"/>
    </location>
</feature>
<protein>
    <submittedName>
        <fullName evidence="12">Histone-lysine N-methyltransferase</fullName>
    </submittedName>
</protein>
<feature type="compositionally biased region" description="Polar residues" evidence="8">
    <location>
        <begin position="34"/>
        <end position="45"/>
    </location>
</feature>
<feature type="compositionally biased region" description="Low complexity" evidence="8">
    <location>
        <begin position="1"/>
        <end position="28"/>
    </location>
</feature>
<evidence type="ECO:0000259" key="9">
    <source>
        <dbReference type="PROSITE" id="PS50280"/>
    </source>
</evidence>
<dbReference type="PROSITE" id="PS50868">
    <property type="entry name" value="POST_SET"/>
    <property type="match status" value="1"/>
</dbReference>
<feature type="region of interest" description="Disordered" evidence="8">
    <location>
        <begin position="1"/>
        <end position="236"/>
    </location>
</feature>
<dbReference type="SUPFAM" id="SSF82199">
    <property type="entry name" value="SET domain"/>
    <property type="match status" value="1"/>
</dbReference>
<feature type="domain" description="Post-SET" evidence="10">
    <location>
        <begin position="523"/>
        <end position="539"/>
    </location>
</feature>
<dbReference type="InterPro" id="IPR001214">
    <property type="entry name" value="SET_dom"/>
</dbReference>
<evidence type="ECO:0000256" key="5">
    <source>
        <dbReference type="ARBA" id="ARBA00022679"/>
    </source>
</evidence>
<keyword evidence="3" id="KW-0158">Chromosome</keyword>
<feature type="region of interest" description="Disordered" evidence="8">
    <location>
        <begin position="697"/>
        <end position="742"/>
    </location>
</feature>
<dbReference type="InterPro" id="IPR006560">
    <property type="entry name" value="AWS_dom"/>
</dbReference>
<reference evidence="13" key="2">
    <citation type="journal article" date="2009" name="Genome Res.">
        <title>Comparative genomic analyses of the human fungal pathogens Coccidioides and their relatives.</title>
        <authorList>
            <person name="Sharpton T.J."/>
            <person name="Stajich J.E."/>
            <person name="Rounsley S.D."/>
            <person name="Gardner M.J."/>
            <person name="Wortman J.R."/>
            <person name="Jordar V.S."/>
            <person name="Maiti R."/>
            <person name="Kodira C.D."/>
            <person name="Neafsey D.E."/>
            <person name="Zeng Q."/>
            <person name="Hung C.-Y."/>
            <person name="McMahan C."/>
            <person name="Muszewska A."/>
            <person name="Grynberg M."/>
            <person name="Mandel M.A."/>
            <person name="Kellner E.M."/>
            <person name="Barker B.M."/>
            <person name="Galgiani J.N."/>
            <person name="Orbach M.J."/>
            <person name="Kirkland T.N."/>
            <person name="Cole G.T."/>
            <person name="Henn M.R."/>
            <person name="Birren B.W."/>
            <person name="Taylor J.W."/>
        </authorList>
    </citation>
    <scope>NUCLEOTIDE SEQUENCE [LARGE SCALE GENOMIC DNA]</scope>
    <source>
        <strain evidence="13">RMSCC 3488</strain>
    </source>
</reference>
<evidence type="ECO:0000259" key="11">
    <source>
        <dbReference type="PROSITE" id="PS51215"/>
    </source>
</evidence>
<keyword evidence="7" id="KW-0539">Nucleus</keyword>
<dbReference type="Proteomes" id="UP000054567">
    <property type="component" value="Unassembled WGS sequence"/>
</dbReference>
<dbReference type="GO" id="GO:0005694">
    <property type="term" value="C:chromosome"/>
    <property type="evidence" value="ECO:0007669"/>
    <property type="project" value="UniProtKB-SubCell"/>
</dbReference>
<evidence type="ECO:0000313" key="12">
    <source>
        <dbReference type="EMBL" id="KMM66112.1"/>
    </source>
</evidence>
<keyword evidence="4 12" id="KW-0489">Methyltransferase</keyword>
<dbReference type="PROSITE" id="PS50280">
    <property type="entry name" value="SET"/>
    <property type="match status" value="1"/>
</dbReference>
<dbReference type="SMART" id="SM00508">
    <property type="entry name" value="PostSET"/>
    <property type="match status" value="1"/>
</dbReference>
<evidence type="ECO:0000256" key="7">
    <source>
        <dbReference type="ARBA" id="ARBA00023242"/>
    </source>
</evidence>
<gene>
    <name evidence="12" type="ORF">CPAG_02452</name>
</gene>
<reference evidence="13" key="3">
    <citation type="journal article" date="2010" name="Genome Res.">
        <title>Population genomic sequencing of Coccidioides fungi reveals recent hybridization and transposon control.</title>
        <authorList>
            <person name="Neafsey D.E."/>
            <person name="Barker B.M."/>
            <person name="Sharpton T.J."/>
            <person name="Stajich J.E."/>
            <person name="Park D.J."/>
            <person name="Whiston E."/>
            <person name="Hung C.-Y."/>
            <person name="McMahan C."/>
            <person name="White J."/>
            <person name="Sykes S."/>
            <person name="Heiman D."/>
            <person name="Young S."/>
            <person name="Zeng Q."/>
            <person name="Abouelleil A."/>
            <person name="Aftuck L."/>
            <person name="Bessette D."/>
            <person name="Brown A."/>
            <person name="FitzGerald M."/>
            <person name="Lui A."/>
            <person name="Macdonald J.P."/>
            <person name="Priest M."/>
            <person name="Orbach M.J."/>
            <person name="Galgiani J.N."/>
            <person name="Kirkland T.N."/>
            <person name="Cole G.T."/>
            <person name="Birren B.W."/>
            <person name="Henn M.R."/>
            <person name="Taylor J.W."/>
            <person name="Rounsley S.D."/>
        </authorList>
    </citation>
    <scope>NUCLEOTIDE SEQUENCE [LARGE SCALE GENOMIC DNA]</scope>
    <source>
        <strain evidence="13">RMSCC 3488</strain>
    </source>
</reference>
<proteinExistence type="predicted"/>
<keyword evidence="6" id="KW-0949">S-adenosyl-L-methionine</keyword>
<dbReference type="AlphaFoldDB" id="A0A0J6I433"/>
<dbReference type="PANTHER" id="PTHR22884">
    <property type="entry name" value="SET DOMAIN PROTEINS"/>
    <property type="match status" value="1"/>
</dbReference>
<evidence type="ECO:0000256" key="8">
    <source>
        <dbReference type="SAM" id="MobiDB-lite"/>
    </source>
</evidence>
<dbReference type="Pfam" id="PF00856">
    <property type="entry name" value="SET"/>
    <property type="match status" value="1"/>
</dbReference>
<evidence type="ECO:0000256" key="1">
    <source>
        <dbReference type="ARBA" id="ARBA00004123"/>
    </source>
</evidence>
<dbReference type="SMART" id="SM00570">
    <property type="entry name" value="AWS"/>
    <property type="match status" value="1"/>
</dbReference>
<dbReference type="SMART" id="SM00317">
    <property type="entry name" value="SET"/>
    <property type="match status" value="1"/>
</dbReference>
<evidence type="ECO:0000259" key="10">
    <source>
        <dbReference type="PROSITE" id="PS50868"/>
    </source>
</evidence>
<dbReference type="InterPro" id="IPR003616">
    <property type="entry name" value="Post-SET_dom"/>
</dbReference>
<evidence type="ECO:0000256" key="6">
    <source>
        <dbReference type="ARBA" id="ARBA00022691"/>
    </source>
</evidence>
<evidence type="ECO:0000256" key="4">
    <source>
        <dbReference type="ARBA" id="ARBA00022603"/>
    </source>
</evidence>
<feature type="region of interest" description="Disordered" evidence="8">
    <location>
        <begin position="540"/>
        <end position="616"/>
    </location>
</feature>
<evidence type="ECO:0000256" key="3">
    <source>
        <dbReference type="ARBA" id="ARBA00022454"/>
    </source>
</evidence>
<feature type="compositionally biased region" description="Basic and acidic residues" evidence="8">
    <location>
        <begin position="541"/>
        <end position="565"/>
    </location>
</feature>
<feature type="region of interest" description="Disordered" evidence="8">
    <location>
        <begin position="260"/>
        <end position="280"/>
    </location>
</feature>
<reference evidence="12 13" key="1">
    <citation type="submission" date="2007-06" db="EMBL/GenBank/DDBJ databases">
        <title>The Genome Sequence of Coccidioides posadasii RMSCC_3488.</title>
        <authorList>
            <consortium name="Coccidioides Genome Resources Consortium"/>
            <consortium name="The Broad Institute Genome Sequencing Platform"/>
            <person name="Henn M.R."/>
            <person name="Sykes S."/>
            <person name="Young S."/>
            <person name="Jaffe D."/>
            <person name="Berlin A."/>
            <person name="Alvarez P."/>
            <person name="Butler J."/>
            <person name="Gnerre S."/>
            <person name="Grabherr M."/>
            <person name="Mauceli E."/>
            <person name="Brockman W."/>
            <person name="Kodira C."/>
            <person name="Alvarado L."/>
            <person name="Zeng Q."/>
            <person name="Crawford M."/>
            <person name="Antoine C."/>
            <person name="Devon K."/>
            <person name="Galgiani J."/>
            <person name="Orsborn K."/>
            <person name="Lewis M.L."/>
            <person name="Nusbaum C."/>
            <person name="Galagan J."/>
            <person name="Birren B."/>
        </authorList>
    </citation>
    <scope>NUCLEOTIDE SEQUENCE [LARGE SCALE GENOMIC DNA]</scope>
    <source>
        <strain evidence="12 13">RMSCC 3488</strain>
    </source>
</reference>
<name>A0A0J6I433_COCPO</name>
<keyword evidence="5 12" id="KW-0808">Transferase</keyword>
<feature type="compositionally biased region" description="Basic residues" evidence="8">
    <location>
        <begin position="54"/>
        <end position="65"/>
    </location>
</feature>
<evidence type="ECO:0000256" key="2">
    <source>
        <dbReference type="ARBA" id="ARBA00004286"/>
    </source>
</evidence>
<accession>A0A0J6I433</accession>
<dbReference type="GO" id="GO:0032259">
    <property type="term" value="P:methylation"/>
    <property type="evidence" value="ECO:0007669"/>
    <property type="project" value="UniProtKB-KW"/>
</dbReference>
<dbReference type="VEuPathDB" id="FungiDB:CPAG_02452"/>
<dbReference type="GO" id="GO:0005634">
    <property type="term" value="C:nucleus"/>
    <property type="evidence" value="ECO:0007669"/>
    <property type="project" value="UniProtKB-SubCell"/>
</dbReference>
<feature type="compositionally biased region" description="Basic residues" evidence="8">
    <location>
        <begin position="657"/>
        <end position="667"/>
    </location>
</feature>
<comment type="subcellular location">
    <subcellularLocation>
        <location evidence="2">Chromosome</location>
    </subcellularLocation>
    <subcellularLocation>
        <location evidence="1">Nucleus</location>
    </subcellularLocation>
</comment>
<dbReference type="PROSITE" id="PS51215">
    <property type="entry name" value="AWS"/>
    <property type="match status" value="1"/>
</dbReference>
<dbReference type="InterPro" id="IPR050777">
    <property type="entry name" value="SET2_Histone-Lys_MeTrsfase"/>
</dbReference>
<feature type="compositionally biased region" description="Polar residues" evidence="8">
    <location>
        <begin position="218"/>
        <end position="236"/>
    </location>
</feature>
<dbReference type="Pfam" id="PF17907">
    <property type="entry name" value="AWS"/>
    <property type="match status" value="1"/>
</dbReference>
<feature type="compositionally biased region" description="Basic residues" evidence="8">
    <location>
        <begin position="732"/>
        <end position="742"/>
    </location>
</feature>
<feature type="region of interest" description="Disordered" evidence="8">
    <location>
        <begin position="630"/>
        <end position="682"/>
    </location>
</feature>
<dbReference type="OrthoDB" id="422362at2759"/>
<feature type="domain" description="AWS" evidence="11">
    <location>
        <begin position="341"/>
        <end position="388"/>
    </location>
</feature>
<evidence type="ECO:0000313" key="13">
    <source>
        <dbReference type="Proteomes" id="UP000054567"/>
    </source>
</evidence>
<dbReference type="FunFam" id="2.170.270.10:FF:000037">
    <property type="entry name" value="Histone-lysine N-methyltransferase"/>
    <property type="match status" value="1"/>
</dbReference>
<dbReference type="Gene3D" id="2.170.270.10">
    <property type="entry name" value="SET domain"/>
    <property type="match status" value="1"/>
</dbReference>
<dbReference type="GO" id="GO:0042054">
    <property type="term" value="F:histone methyltransferase activity"/>
    <property type="evidence" value="ECO:0007669"/>
    <property type="project" value="InterPro"/>
</dbReference>
<feature type="domain" description="SET" evidence="9">
    <location>
        <begin position="399"/>
        <end position="515"/>
    </location>
</feature>